<organism evidence="2 3">
    <name type="scientific">Candidatus Terasakiella magnetica</name>
    <dbReference type="NCBI Taxonomy" id="1867952"/>
    <lineage>
        <taxon>Bacteria</taxon>
        <taxon>Pseudomonadati</taxon>
        <taxon>Pseudomonadota</taxon>
        <taxon>Alphaproteobacteria</taxon>
        <taxon>Rhodospirillales</taxon>
        <taxon>Terasakiellaceae</taxon>
        <taxon>Terasakiella</taxon>
    </lineage>
</organism>
<dbReference type="GO" id="GO:0042597">
    <property type="term" value="C:periplasmic space"/>
    <property type="evidence" value="ECO:0007669"/>
    <property type="project" value="InterPro"/>
</dbReference>
<name>A0A1C3RHF4_9PROT</name>
<keyword evidence="3" id="KW-1185">Reference proteome</keyword>
<evidence type="ECO:0000256" key="1">
    <source>
        <dbReference type="SAM" id="SignalP"/>
    </source>
</evidence>
<dbReference type="EMBL" id="FLYE01000023">
    <property type="protein sequence ID" value="SCA56710.1"/>
    <property type="molecule type" value="Genomic_DNA"/>
</dbReference>
<gene>
    <name evidence="2" type="ORF">MTBPR1_30080</name>
</gene>
<dbReference type="InterPro" id="IPR012899">
    <property type="entry name" value="LTXXQ"/>
</dbReference>
<protein>
    <recommendedName>
        <fullName evidence="4">LTXXQ motif family protein</fullName>
    </recommendedName>
</protein>
<dbReference type="Pfam" id="PF07813">
    <property type="entry name" value="LTXXQ"/>
    <property type="match status" value="1"/>
</dbReference>
<feature type="chain" id="PRO_5008680762" description="LTXXQ motif family protein" evidence="1">
    <location>
        <begin position="26"/>
        <end position="183"/>
    </location>
</feature>
<dbReference type="AlphaFoldDB" id="A0A1C3RHF4"/>
<keyword evidence="1" id="KW-0732">Signal</keyword>
<evidence type="ECO:0000313" key="2">
    <source>
        <dbReference type="EMBL" id="SCA56710.1"/>
    </source>
</evidence>
<dbReference type="RefSeq" id="WP_069188790.1">
    <property type="nucleotide sequence ID" value="NZ_FLYE01000023.1"/>
</dbReference>
<proteinExistence type="predicted"/>
<sequence>MKRTFLITSAAAVAIVAVASFTALAHGPSNGQMMGGGMMGMMGGNGHMGQYTQVKPATLDELEKNLELTDKQKPAWEAYVNTVKDVEENFTAFHESMDPQAMHKMTIEDRRVFMQSVWESRNEDSKALQAAQSKLFEVLTPEQTKTLKSTQTFAGMPCDANGWQGGMMNNTSYMMGPGMGYQR</sequence>
<reference evidence="2 3" key="1">
    <citation type="submission" date="2016-07" db="EMBL/GenBank/DDBJ databases">
        <authorList>
            <person name="Lefevre C.T."/>
        </authorList>
    </citation>
    <scope>NUCLEOTIDE SEQUENCE [LARGE SCALE GENOMIC DNA]</scope>
    <source>
        <strain evidence="2">PR1</strain>
    </source>
</reference>
<dbReference type="OrthoDB" id="7283650at2"/>
<accession>A0A1C3RHF4</accession>
<dbReference type="Proteomes" id="UP000231658">
    <property type="component" value="Unassembled WGS sequence"/>
</dbReference>
<feature type="signal peptide" evidence="1">
    <location>
        <begin position="1"/>
        <end position="25"/>
    </location>
</feature>
<evidence type="ECO:0000313" key="3">
    <source>
        <dbReference type="Proteomes" id="UP000231658"/>
    </source>
</evidence>
<evidence type="ECO:0008006" key="4">
    <source>
        <dbReference type="Google" id="ProtNLM"/>
    </source>
</evidence>